<evidence type="ECO:0000256" key="1">
    <source>
        <dbReference type="SAM" id="SignalP"/>
    </source>
</evidence>
<proteinExistence type="predicted"/>
<organism evidence="2 3">
    <name type="scientific">Odynerus spinipes</name>
    <dbReference type="NCBI Taxonomy" id="1348599"/>
    <lineage>
        <taxon>Eukaryota</taxon>
        <taxon>Metazoa</taxon>
        <taxon>Ecdysozoa</taxon>
        <taxon>Arthropoda</taxon>
        <taxon>Hexapoda</taxon>
        <taxon>Insecta</taxon>
        <taxon>Pterygota</taxon>
        <taxon>Neoptera</taxon>
        <taxon>Endopterygota</taxon>
        <taxon>Hymenoptera</taxon>
        <taxon>Apocrita</taxon>
        <taxon>Aculeata</taxon>
        <taxon>Vespoidea</taxon>
        <taxon>Vespidae</taxon>
        <taxon>Eumeninae</taxon>
        <taxon>Odynerus</taxon>
    </lineage>
</organism>
<accession>A0AAD9RHL7</accession>
<dbReference type="Proteomes" id="UP001258017">
    <property type="component" value="Unassembled WGS sequence"/>
</dbReference>
<name>A0AAD9RHL7_9HYME</name>
<feature type="signal peptide" evidence="1">
    <location>
        <begin position="1"/>
        <end position="17"/>
    </location>
</feature>
<evidence type="ECO:0000313" key="2">
    <source>
        <dbReference type="EMBL" id="KAK2579914.1"/>
    </source>
</evidence>
<dbReference type="AlphaFoldDB" id="A0AAD9RHL7"/>
<evidence type="ECO:0000313" key="3">
    <source>
        <dbReference type="Proteomes" id="UP001258017"/>
    </source>
</evidence>
<gene>
    <name evidence="2" type="ORF">KPH14_007594</name>
</gene>
<protein>
    <submittedName>
        <fullName evidence="2">Uncharacterized protein</fullName>
    </submittedName>
</protein>
<keyword evidence="3" id="KW-1185">Reference proteome</keyword>
<dbReference type="EMBL" id="JAIFRP010000073">
    <property type="protein sequence ID" value="KAK2579914.1"/>
    <property type="molecule type" value="Genomic_DNA"/>
</dbReference>
<reference evidence="2" key="1">
    <citation type="submission" date="2021-08" db="EMBL/GenBank/DDBJ databases">
        <authorList>
            <person name="Misof B."/>
            <person name="Oliver O."/>
            <person name="Podsiadlowski L."/>
            <person name="Donath A."/>
            <person name="Peters R."/>
            <person name="Mayer C."/>
            <person name="Rust J."/>
            <person name="Gunkel S."/>
            <person name="Lesny P."/>
            <person name="Martin S."/>
            <person name="Oeyen J.P."/>
            <person name="Petersen M."/>
            <person name="Panagiotis P."/>
            <person name="Wilbrandt J."/>
            <person name="Tanja T."/>
        </authorList>
    </citation>
    <scope>NUCLEOTIDE SEQUENCE</scope>
    <source>
        <strain evidence="2">GBR_01_08_01A</strain>
        <tissue evidence="2">Thorax + abdomen</tissue>
    </source>
</reference>
<keyword evidence="1" id="KW-0732">Signal</keyword>
<reference evidence="2" key="2">
    <citation type="journal article" date="2023" name="Commun. Biol.">
        <title>Intrasexual cuticular hydrocarbon dimorphism in a wasp sheds light on hydrocarbon biosynthesis genes in Hymenoptera.</title>
        <authorList>
            <person name="Moris V.C."/>
            <person name="Podsiadlowski L."/>
            <person name="Martin S."/>
            <person name="Oeyen J.P."/>
            <person name="Donath A."/>
            <person name="Petersen M."/>
            <person name="Wilbrandt J."/>
            <person name="Misof B."/>
            <person name="Liedtke D."/>
            <person name="Thamm M."/>
            <person name="Scheiner R."/>
            <person name="Schmitt T."/>
            <person name="Niehuis O."/>
        </authorList>
    </citation>
    <scope>NUCLEOTIDE SEQUENCE</scope>
    <source>
        <strain evidence="2">GBR_01_08_01A</strain>
    </source>
</reference>
<comment type="caution">
    <text evidence="2">The sequence shown here is derived from an EMBL/GenBank/DDBJ whole genome shotgun (WGS) entry which is preliminary data.</text>
</comment>
<sequence length="201" mass="23128">MFLVVCFFLANVIRVNALNDDNARVIKLHDYPIVESHESNPTRSTEKSIFTYQRAGVRVDIKIVSLPRKNSTGEERKIVESFPEFPARDIGRCVLDLSLICVKKRFAKLLESIARLDEIALIGQDVKLVKTRVPRYERRSITGNDVDDIERSIDDFFDTFVLRITLPRWNGKRERNQIDVMFDESGPMEVFEGSAGNNLCF</sequence>
<feature type="chain" id="PRO_5042024592" evidence="1">
    <location>
        <begin position="18"/>
        <end position="201"/>
    </location>
</feature>